<proteinExistence type="predicted"/>
<protein>
    <submittedName>
        <fullName evidence="1">Uncharacterized protein</fullName>
    </submittedName>
</protein>
<evidence type="ECO:0000313" key="1">
    <source>
        <dbReference type="EMBL" id="CAK7228125.1"/>
    </source>
</evidence>
<dbReference type="InterPro" id="IPR015943">
    <property type="entry name" value="WD40/YVTN_repeat-like_dom_sf"/>
</dbReference>
<organism evidence="1 2">
    <name type="scientific">Sporothrix eucalyptigena</name>
    <dbReference type="NCBI Taxonomy" id="1812306"/>
    <lineage>
        <taxon>Eukaryota</taxon>
        <taxon>Fungi</taxon>
        <taxon>Dikarya</taxon>
        <taxon>Ascomycota</taxon>
        <taxon>Pezizomycotina</taxon>
        <taxon>Sordariomycetes</taxon>
        <taxon>Sordariomycetidae</taxon>
        <taxon>Ophiostomatales</taxon>
        <taxon>Ophiostomataceae</taxon>
        <taxon>Sporothrix</taxon>
    </lineage>
</organism>
<dbReference type="Proteomes" id="UP001642482">
    <property type="component" value="Unassembled WGS sequence"/>
</dbReference>
<gene>
    <name evidence="1" type="ORF">SEUCBS140593_006810</name>
</gene>
<name>A0ABP0CAH5_9PEZI</name>
<dbReference type="Gene3D" id="2.130.10.10">
    <property type="entry name" value="YVTN repeat-like/Quinoprotein amine dehydrogenase"/>
    <property type="match status" value="1"/>
</dbReference>
<sequence length="161" mass="17046">MAIRTGGPGALSLSFLVLPHLGQEDVSMRRMKTSGGTTSGTTYIDLEDVKVPIENTMGNLSTSSSPCYLTAFTRSHSDDEEGYVTSFSLDAETGVIVEQLHLTESTGSGGNANSVSVATFNGEYFAITDSDSEFMEIWRINSTSAGPVAHLDLDGQPANVV</sequence>
<comment type="caution">
    <text evidence="1">The sequence shown here is derived from an EMBL/GenBank/DDBJ whole genome shotgun (WGS) entry which is preliminary data.</text>
</comment>
<reference evidence="1 2" key="1">
    <citation type="submission" date="2024-01" db="EMBL/GenBank/DDBJ databases">
        <authorList>
            <person name="Allen C."/>
            <person name="Tagirdzhanova G."/>
        </authorList>
    </citation>
    <scope>NUCLEOTIDE SEQUENCE [LARGE SCALE GENOMIC DNA]</scope>
</reference>
<evidence type="ECO:0000313" key="2">
    <source>
        <dbReference type="Proteomes" id="UP001642482"/>
    </source>
</evidence>
<dbReference type="EMBL" id="CAWUHD010000077">
    <property type="protein sequence ID" value="CAK7228125.1"/>
    <property type="molecule type" value="Genomic_DNA"/>
</dbReference>
<keyword evidence="2" id="KW-1185">Reference proteome</keyword>
<accession>A0ABP0CAH5</accession>